<reference evidence="1" key="1">
    <citation type="submission" date="2022-03" db="EMBL/GenBank/DDBJ databases">
        <title>Draft Genome Sequence of Firmicute Strain S0AB, a Heterotrophic Iron/Sulfur-Oxidizing Extreme Acidophile.</title>
        <authorList>
            <person name="Vergara E."/>
            <person name="Pakostova E."/>
            <person name="Johnson D.B."/>
            <person name="Holmes D.S."/>
        </authorList>
    </citation>
    <scope>NUCLEOTIDE SEQUENCE</scope>
    <source>
        <strain evidence="1">S0AB</strain>
    </source>
</reference>
<dbReference type="Proteomes" id="UP001139263">
    <property type="component" value="Unassembled WGS sequence"/>
</dbReference>
<keyword evidence="2" id="KW-1185">Reference proteome</keyword>
<organism evidence="1 2">
    <name type="scientific">Sulfoacidibacillus ferrooxidans</name>
    <dbReference type="NCBI Taxonomy" id="2005001"/>
    <lineage>
        <taxon>Bacteria</taxon>
        <taxon>Bacillati</taxon>
        <taxon>Bacillota</taxon>
        <taxon>Bacilli</taxon>
        <taxon>Bacillales</taxon>
        <taxon>Alicyclobacillaceae</taxon>
        <taxon>Sulfoacidibacillus</taxon>
    </lineage>
</organism>
<dbReference type="AlphaFoldDB" id="A0A9X2AD64"/>
<sequence length="106" mass="11716">MMSLNPSKFQVELPSELIPVLDQLGIGQTADERVIISIAIGLYTGHVVSLARAAEIAGQSLNQFIDVLRQRNISWANYGDEDLKDDTTFIKKLLGDSEPGNDQNRM</sequence>
<accession>A0A9X2AD64</accession>
<evidence type="ECO:0000313" key="1">
    <source>
        <dbReference type="EMBL" id="MCI0184928.1"/>
    </source>
</evidence>
<dbReference type="InterPro" id="IPR005368">
    <property type="entry name" value="UPF0175"/>
</dbReference>
<protein>
    <submittedName>
        <fullName evidence="1">Uncharacterized protein</fullName>
    </submittedName>
</protein>
<dbReference type="EMBL" id="JALBUF010000038">
    <property type="protein sequence ID" value="MCI0184928.1"/>
    <property type="molecule type" value="Genomic_DNA"/>
</dbReference>
<gene>
    <name evidence="1" type="ORF">MM817_03225</name>
</gene>
<proteinExistence type="predicted"/>
<dbReference type="Pfam" id="PF03683">
    <property type="entry name" value="UPF0175"/>
    <property type="match status" value="1"/>
</dbReference>
<name>A0A9X2AD64_9BACL</name>
<dbReference type="RefSeq" id="WP_241716996.1">
    <property type="nucleotide sequence ID" value="NZ_JALBUF010000038.1"/>
</dbReference>
<comment type="caution">
    <text evidence="1">The sequence shown here is derived from an EMBL/GenBank/DDBJ whole genome shotgun (WGS) entry which is preliminary data.</text>
</comment>
<evidence type="ECO:0000313" key="2">
    <source>
        <dbReference type="Proteomes" id="UP001139263"/>
    </source>
</evidence>